<protein>
    <submittedName>
        <fullName evidence="2">Retrovirus-related Pol polyprotein from transposon RE1</fullName>
    </submittedName>
</protein>
<sequence>MQKGKTVTTPLPPGLKFSTDSGGTLPSPSKYRRLIGRLLYLGFTRPDICHTAQQLSQFVQHPCKEHWDAAMHLVRYLKNSPSTGLYFPSNNDLKLKAFCDADWAACQITRRSLTGYCIFLRSSLVSWKTKKQTTVSRSSAETEYRSMATTICEITWVVYILKDLGVEVPVPVPFFCDNKMALHITTNPVFHERTKHLEIDCHIVRDKYKEGLILPTYLVSKQQIADLFTKPLSGVPCLHLRAKLVLIVLN</sequence>
<dbReference type="SUPFAM" id="SSF56672">
    <property type="entry name" value="DNA/RNA polymerases"/>
    <property type="match status" value="1"/>
</dbReference>
<reference evidence="2" key="1">
    <citation type="submission" date="2020-06" db="EMBL/GenBank/DDBJ databases">
        <authorList>
            <person name="Li T."/>
            <person name="Hu X."/>
            <person name="Zhang T."/>
            <person name="Song X."/>
            <person name="Zhang H."/>
            <person name="Dai N."/>
            <person name="Sheng W."/>
            <person name="Hou X."/>
            <person name="Wei L."/>
        </authorList>
    </citation>
    <scope>NUCLEOTIDE SEQUENCE</scope>
    <source>
        <strain evidence="2">KEN1</strain>
        <tissue evidence="2">Leaf</tissue>
    </source>
</reference>
<dbReference type="CDD" id="cd09272">
    <property type="entry name" value="RNase_HI_RT_Ty1"/>
    <property type="match status" value="1"/>
</dbReference>
<accession>A0AAW2Y065</accession>
<proteinExistence type="predicted"/>
<dbReference type="PANTHER" id="PTHR11439">
    <property type="entry name" value="GAG-POL-RELATED RETROTRANSPOSON"/>
    <property type="match status" value="1"/>
</dbReference>
<dbReference type="AlphaFoldDB" id="A0AAW2Y065"/>
<name>A0AAW2Y065_9LAMI</name>
<dbReference type="InterPro" id="IPR043502">
    <property type="entry name" value="DNA/RNA_pol_sf"/>
</dbReference>
<reference evidence="2" key="2">
    <citation type="journal article" date="2024" name="Plant">
        <title>Genomic evolution and insights into agronomic trait innovations of Sesamum species.</title>
        <authorList>
            <person name="Miao H."/>
            <person name="Wang L."/>
            <person name="Qu L."/>
            <person name="Liu H."/>
            <person name="Sun Y."/>
            <person name="Le M."/>
            <person name="Wang Q."/>
            <person name="Wei S."/>
            <person name="Zheng Y."/>
            <person name="Lin W."/>
            <person name="Duan Y."/>
            <person name="Cao H."/>
            <person name="Xiong S."/>
            <person name="Wang X."/>
            <person name="Wei L."/>
            <person name="Li C."/>
            <person name="Ma Q."/>
            <person name="Ju M."/>
            <person name="Zhao R."/>
            <person name="Li G."/>
            <person name="Mu C."/>
            <person name="Tian Q."/>
            <person name="Mei H."/>
            <person name="Zhang T."/>
            <person name="Gao T."/>
            <person name="Zhang H."/>
        </authorList>
    </citation>
    <scope>NUCLEOTIDE SEQUENCE</scope>
    <source>
        <strain evidence="2">KEN1</strain>
    </source>
</reference>
<organism evidence="2">
    <name type="scientific">Sesamum latifolium</name>
    <dbReference type="NCBI Taxonomy" id="2727402"/>
    <lineage>
        <taxon>Eukaryota</taxon>
        <taxon>Viridiplantae</taxon>
        <taxon>Streptophyta</taxon>
        <taxon>Embryophyta</taxon>
        <taxon>Tracheophyta</taxon>
        <taxon>Spermatophyta</taxon>
        <taxon>Magnoliopsida</taxon>
        <taxon>eudicotyledons</taxon>
        <taxon>Gunneridae</taxon>
        <taxon>Pentapetalae</taxon>
        <taxon>asterids</taxon>
        <taxon>lamiids</taxon>
        <taxon>Lamiales</taxon>
        <taxon>Pedaliaceae</taxon>
        <taxon>Sesamum</taxon>
    </lineage>
</organism>
<comment type="caution">
    <text evidence="2">The sequence shown here is derived from an EMBL/GenBank/DDBJ whole genome shotgun (WGS) entry which is preliminary data.</text>
</comment>
<dbReference type="PANTHER" id="PTHR11439:SF470">
    <property type="entry name" value="CYSTEINE-RICH RLK (RECEPTOR-LIKE PROTEIN KINASE) 8"/>
    <property type="match status" value="1"/>
</dbReference>
<evidence type="ECO:0000256" key="1">
    <source>
        <dbReference type="SAM" id="MobiDB-lite"/>
    </source>
</evidence>
<dbReference type="EMBL" id="JACGWN010000002">
    <property type="protein sequence ID" value="KAL0457920.1"/>
    <property type="molecule type" value="Genomic_DNA"/>
</dbReference>
<evidence type="ECO:0000313" key="2">
    <source>
        <dbReference type="EMBL" id="KAL0457920.1"/>
    </source>
</evidence>
<gene>
    <name evidence="2" type="ORF">Slati_0419200</name>
</gene>
<feature type="region of interest" description="Disordered" evidence="1">
    <location>
        <begin position="1"/>
        <end position="24"/>
    </location>
</feature>